<dbReference type="PANTHER" id="PTHR43384:SF15">
    <property type="entry name" value="ATP-BINDING PROTEIN"/>
    <property type="match status" value="1"/>
</dbReference>
<dbReference type="Proteomes" id="UP000198688">
    <property type="component" value="Chromosome I"/>
</dbReference>
<feature type="domain" description="CobQ/CobB/MinD/ParA nucleotide binding" evidence="1">
    <location>
        <begin position="34"/>
        <end position="246"/>
    </location>
</feature>
<name>A0A1H1US84_9ACTN</name>
<evidence type="ECO:0000313" key="2">
    <source>
        <dbReference type="EMBL" id="SDS75444.1"/>
    </source>
</evidence>
<dbReference type="STRING" id="113562.SAMN04489716_1533"/>
<dbReference type="InterPro" id="IPR027417">
    <property type="entry name" value="P-loop_NTPase"/>
</dbReference>
<evidence type="ECO:0000313" key="3">
    <source>
        <dbReference type="Proteomes" id="UP000198688"/>
    </source>
</evidence>
<dbReference type="EMBL" id="LT629758">
    <property type="protein sequence ID" value="SDS75444.1"/>
    <property type="molecule type" value="Genomic_DNA"/>
</dbReference>
<dbReference type="GO" id="GO:0005524">
    <property type="term" value="F:ATP binding"/>
    <property type="evidence" value="ECO:0007669"/>
    <property type="project" value="TreeGrafter"/>
</dbReference>
<sequence length="343" mass="35883">MGSALERVNADRGEWRCLPTGRGILSFVQMKIAFTGKGGSGKSTMAALFVQHLRTAGHRVLAVDADVNVHLAPLLGVTADAGTALSHPDNARRVRTHLLGTNPRVGGVERFVATTPPGPGSHLITLDTGDPVLAGHAVVLDPRTHVMHVGTYEPKDIGAGCYHGHLAILENLLSHLDPADDGWVVCDMVAGTDAFANSLHAQFDVIIVVAEPTPESVSVARRYRELAAAAGVADAVAIVGNKVADEADLEYLERELGVPPIAVLGLQTGLRRARQAGVPPRPDDLDDASALSAIAAHAAVGSLPPAQREALMRTLHLRLAGKGWVRAAHGDVTTQLAPVPATP</sequence>
<dbReference type="GO" id="GO:0051782">
    <property type="term" value="P:negative regulation of cell division"/>
    <property type="evidence" value="ECO:0007669"/>
    <property type="project" value="TreeGrafter"/>
</dbReference>
<keyword evidence="3" id="KW-1185">Reference proteome</keyword>
<dbReference type="SUPFAM" id="SSF52540">
    <property type="entry name" value="P-loop containing nucleoside triphosphate hydrolases"/>
    <property type="match status" value="1"/>
</dbReference>
<dbReference type="AlphaFoldDB" id="A0A1H1US84"/>
<protein>
    <submittedName>
        <fullName evidence="2">CO dehydrogenase maturation factor</fullName>
    </submittedName>
</protein>
<dbReference type="Pfam" id="PF01656">
    <property type="entry name" value="CbiA"/>
    <property type="match status" value="1"/>
</dbReference>
<organism evidence="2 3">
    <name type="scientific">Actinoplanes derwentensis</name>
    <dbReference type="NCBI Taxonomy" id="113562"/>
    <lineage>
        <taxon>Bacteria</taxon>
        <taxon>Bacillati</taxon>
        <taxon>Actinomycetota</taxon>
        <taxon>Actinomycetes</taxon>
        <taxon>Micromonosporales</taxon>
        <taxon>Micromonosporaceae</taxon>
        <taxon>Actinoplanes</taxon>
    </lineage>
</organism>
<dbReference type="GO" id="GO:0005829">
    <property type="term" value="C:cytosol"/>
    <property type="evidence" value="ECO:0007669"/>
    <property type="project" value="TreeGrafter"/>
</dbReference>
<evidence type="ECO:0000259" key="1">
    <source>
        <dbReference type="Pfam" id="PF01656"/>
    </source>
</evidence>
<gene>
    <name evidence="2" type="ORF">SAMN04489716_1533</name>
</gene>
<dbReference type="GO" id="GO:0016887">
    <property type="term" value="F:ATP hydrolysis activity"/>
    <property type="evidence" value="ECO:0007669"/>
    <property type="project" value="TreeGrafter"/>
</dbReference>
<dbReference type="InterPro" id="IPR002586">
    <property type="entry name" value="CobQ/CobB/MinD/ParA_Nub-bd_dom"/>
</dbReference>
<proteinExistence type="predicted"/>
<dbReference type="InterPro" id="IPR050625">
    <property type="entry name" value="ParA/MinD_ATPase"/>
</dbReference>
<dbReference type="PANTHER" id="PTHR43384">
    <property type="entry name" value="SEPTUM SITE-DETERMINING PROTEIN MIND HOMOLOG, CHLOROPLASTIC-RELATED"/>
    <property type="match status" value="1"/>
</dbReference>
<reference evidence="2 3" key="1">
    <citation type="submission" date="2016-10" db="EMBL/GenBank/DDBJ databases">
        <authorList>
            <person name="de Groot N.N."/>
        </authorList>
    </citation>
    <scope>NUCLEOTIDE SEQUENCE [LARGE SCALE GENOMIC DNA]</scope>
    <source>
        <strain evidence="2 3">DSM 43941</strain>
    </source>
</reference>
<accession>A0A1H1US84</accession>
<dbReference type="Gene3D" id="3.40.50.300">
    <property type="entry name" value="P-loop containing nucleotide triphosphate hydrolases"/>
    <property type="match status" value="1"/>
</dbReference>
<dbReference type="GO" id="GO:0009898">
    <property type="term" value="C:cytoplasmic side of plasma membrane"/>
    <property type="evidence" value="ECO:0007669"/>
    <property type="project" value="TreeGrafter"/>
</dbReference>